<dbReference type="InterPro" id="IPR036388">
    <property type="entry name" value="WH-like_DNA-bd_sf"/>
</dbReference>
<dbReference type="InterPro" id="IPR051081">
    <property type="entry name" value="HTH_MetalResp_TranReg"/>
</dbReference>
<dbReference type="InterPro" id="IPR036390">
    <property type="entry name" value="WH_DNA-bd_sf"/>
</dbReference>
<comment type="caution">
    <text evidence="5">The sequence shown here is derived from an EMBL/GenBank/DDBJ whole genome shotgun (WGS) entry which is preliminary data.</text>
</comment>
<organism evidence="5 6">
    <name type="scientific">Cocleimonas flava</name>
    <dbReference type="NCBI Taxonomy" id="634765"/>
    <lineage>
        <taxon>Bacteria</taxon>
        <taxon>Pseudomonadati</taxon>
        <taxon>Pseudomonadota</taxon>
        <taxon>Gammaproteobacteria</taxon>
        <taxon>Thiotrichales</taxon>
        <taxon>Thiotrichaceae</taxon>
        <taxon>Cocleimonas</taxon>
    </lineage>
</organism>
<keyword evidence="6" id="KW-1185">Reference proteome</keyword>
<dbReference type="PANTHER" id="PTHR33154">
    <property type="entry name" value="TRANSCRIPTIONAL REGULATOR, ARSR FAMILY"/>
    <property type="match status" value="1"/>
</dbReference>
<keyword evidence="2" id="KW-0238">DNA-binding</keyword>
<accession>A0A4R1FA65</accession>
<proteinExistence type="predicted"/>
<dbReference type="GO" id="GO:0003677">
    <property type="term" value="F:DNA binding"/>
    <property type="evidence" value="ECO:0007669"/>
    <property type="project" value="UniProtKB-KW"/>
</dbReference>
<dbReference type="RefSeq" id="WP_131904462.1">
    <property type="nucleotide sequence ID" value="NZ_BAAAFU010000008.1"/>
</dbReference>
<gene>
    <name evidence="5" type="ORF">EV695_0647</name>
</gene>
<dbReference type="InterPro" id="IPR001845">
    <property type="entry name" value="HTH_ArsR_DNA-bd_dom"/>
</dbReference>
<dbReference type="PROSITE" id="PS50987">
    <property type="entry name" value="HTH_ARSR_2"/>
    <property type="match status" value="1"/>
</dbReference>
<evidence type="ECO:0000256" key="1">
    <source>
        <dbReference type="ARBA" id="ARBA00023015"/>
    </source>
</evidence>
<dbReference type="InterPro" id="IPR011991">
    <property type="entry name" value="ArsR-like_HTH"/>
</dbReference>
<dbReference type="EMBL" id="SMFQ01000002">
    <property type="protein sequence ID" value="TCJ88788.1"/>
    <property type="molecule type" value="Genomic_DNA"/>
</dbReference>
<dbReference type="Pfam" id="PF12840">
    <property type="entry name" value="HTH_20"/>
    <property type="match status" value="1"/>
</dbReference>
<evidence type="ECO:0000256" key="3">
    <source>
        <dbReference type="ARBA" id="ARBA00023163"/>
    </source>
</evidence>
<dbReference type="PANTHER" id="PTHR33154:SF33">
    <property type="entry name" value="TRANSCRIPTIONAL REPRESSOR SDPR"/>
    <property type="match status" value="1"/>
</dbReference>
<keyword evidence="3" id="KW-0804">Transcription</keyword>
<dbReference type="SMART" id="SM00418">
    <property type="entry name" value="HTH_ARSR"/>
    <property type="match status" value="1"/>
</dbReference>
<reference evidence="5 6" key="1">
    <citation type="submission" date="2019-03" db="EMBL/GenBank/DDBJ databases">
        <title>Genomic Encyclopedia of Type Strains, Phase IV (KMG-IV): sequencing the most valuable type-strain genomes for metagenomic binning, comparative biology and taxonomic classification.</title>
        <authorList>
            <person name="Goeker M."/>
        </authorList>
    </citation>
    <scope>NUCLEOTIDE SEQUENCE [LARGE SCALE GENOMIC DNA]</scope>
    <source>
        <strain evidence="5 6">DSM 24830</strain>
    </source>
</reference>
<dbReference type="CDD" id="cd00090">
    <property type="entry name" value="HTH_ARSR"/>
    <property type="match status" value="1"/>
</dbReference>
<evidence type="ECO:0000256" key="2">
    <source>
        <dbReference type="ARBA" id="ARBA00023125"/>
    </source>
</evidence>
<feature type="domain" description="HTH arsR-type" evidence="4">
    <location>
        <begin position="3"/>
        <end position="110"/>
    </location>
</feature>
<keyword evidence="1" id="KW-0805">Transcription regulation</keyword>
<dbReference type="GO" id="GO:0003700">
    <property type="term" value="F:DNA-binding transcription factor activity"/>
    <property type="evidence" value="ECO:0007669"/>
    <property type="project" value="InterPro"/>
</dbReference>
<evidence type="ECO:0000259" key="4">
    <source>
        <dbReference type="PROSITE" id="PS50987"/>
    </source>
</evidence>
<name>A0A4R1FA65_9GAMM</name>
<dbReference type="AlphaFoldDB" id="A0A4R1FA65"/>
<sequence>MSNYSNDIHKRAEMFKALGNPHRLAIFQRLSTCCVPGTICSVEDAIRFTVGELGEDLEIAPSTVSHHLKELLRAGLIQSRRNGKNIECWIEPQLLDQLSDFFKVNSDIKQMT</sequence>
<dbReference type="NCBIfam" id="NF033788">
    <property type="entry name" value="HTH_metalloreg"/>
    <property type="match status" value="1"/>
</dbReference>
<dbReference type="SUPFAM" id="SSF46785">
    <property type="entry name" value="Winged helix' DNA-binding domain"/>
    <property type="match status" value="1"/>
</dbReference>
<protein>
    <submittedName>
        <fullName evidence="5">ArsR family transcriptional regulator</fullName>
    </submittedName>
</protein>
<evidence type="ECO:0000313" key="6">
    <source>
        <dbReference type="Proteomes" id="UP000294887"/>
    </source>
</evidence>
<dbReference type="Gene3D" id="1.10.10.10">
    <property type="entry name" value="Winged helix-like DNA-binding domain superfamily/Winged helix DNA-binding domain"/>
    <property type="match status" value="1"/>
</dbReference>
<dbReference type="Proteomes" id="UP000294887">
    <property type="component" value="Unassembled WGS sequence"/>
</dbReference>
<evidence type="ECO:0000313" key="5">
    <source>
        <dbReference type="EMBL" id="TCJ88788.1"/>
    </source>
</evidence>
<dbReference type="OrthoDB" id="46768at2"/>